<name>L8GVK5_ACACF</name>
<gene>
    <name evidence="2" type="ORF">ACA1_088330</name>
</gene>
<dbReference type="GeneID" id="14917328"/>
<keyword evidence="3" id="KW-1185">Reference proteome</keyword>
<accession>L8GVK5</accession>
<feature type="compositionally biased region" description="Low complexity" evidence="1">
    <location>
        <begin position="12"/>
        <end position="21"/>
    </location>
</feature>
<dbReference type="RefSeq" id="XP_004338621.1">
    <property type="nucleotide sequence ID" value="XM_004338573.1"/>
</dbReference>
<feature type="region of interest" description="Disordered" evidence="1">
    <location>
        <begin position="1"/>
        <end position="59"/>
    </location>
</feature>
<evidence type="ECO:0000313" key="3">
    <source>
        <dbReference type="Proteomes" id="UP000011083"/>
    </source>
</evidence>
<evidence type="ECO:0000313" key="2">
    <source>
        <dbReference type="EMBL" id="ELR16608.1"/>
    </source>
</evidence>
<reference evidence="2 3" key="1">
    <citation type="journal article" date="2013" name="Genome Biol.">
        <title>Genome of Acanthamoeba castellanii highlights extensive lateral gene transfer and early evolution of tyrosine kinase signaling.</title>
        <authorList>
            <person name="Clarke M."/>
            <person name="Lohan A.J."/>
            <person name="Liu B."/>
            <person name="Lagkouvardos I."/>
            <person name="Roy S."/>
            <person name="Zafar N."/>
            <person name="Bertelli C."/>
            <person name="Schilde C."/>
            <person name="Kianianmomeni A."/>
            <person name="Burglin T.R."/>
            <person name="Frech C."/>
            <person name="Turcotte B."/>
            <person name="Kopec K.O."/>
            <person name="Synnott J.M."/>
            <person name="Choo C."/>
            <person name="Paponov I."/>
            <person name="Finkler A."/>
            <person name="Soon Heng Tan C."/>
            <person name="Hutchins A.P."/>
            <person name="Weinmeier T."/>
            <person name="Rattei T."/>
            <person name="Chu J.S."/>
            <person name="Gimenez G."/>
            <person name="Irimia M."/>
            <person name="Rigden D.J."/>
            <person name="Fitzpatrick D.A."/>
            <person name="Lorenzo-Morales J."/>
            <person name="Bateman A."/>
            <person name="Chiu C.H."/>
            <person name="Tang P."/>
            <person name="Hegemann P."/>
            <person name="Fromm H."/>
            <person name="Raoult D."/>
            <person name="Greub G."/>
            <person name="Miranda-Saavedra D."/>
            <person name="Chen N."/>
            <person name="Nash P."/>
            <person name="Ginger M.L."/>
            <person name="Horn M."/>
            <person name="Schaap P."/>
            <person name="Caler L."/>
            <person name="Loftus B."/>
        </authorList>
    </citation>
    <scope>NUCLEOTIDE SEQUENCE [LARGE SCALE GENOMIC DNA]</scope>
    <source>
        <strain evidence="2 3">Neff</strain>
    </source>
</reference>
<dbReference type="Gene3D" id="3.40.1740.10">
    <property type="entry name" value="VC0467-like"/>
    <property type="match status" value="1"/>
</dbReference>
<dbReference type="Pfam" id="PF02622">
    <property type="entry name" value="DUF179"/>
    <property type="match status" value="1"/>
</dbReference>
<feature type="compositionally biased region" description="Acidic residues" evidence="1">
    <location>
        <begin position="180"/>
        <end position="192"/>
    </location>
</feature>
<dbReference type="Proteomes" id="UP000011083">
    <property type="component" value="Unassembled WGS sequence"/>
</dbReference>
<protein>
    <submittedName>
        <fullName evidence="2">Uncharacterized protein</fullName>
    </submittedName>
</protein>
<feature type="region of interest" description="Disordered" evidence="1">
    <location>
        <begin position="157"/>
        <end position="192"/>
    </location>
</feature>
<organism evidence="2 3">
    <name type="scientific">Acanthamoeba castellanii (strain ATCC 30010 / Neff)</name>
    <dbReference type="NCBI Taxonomy" id="1257118"/>
    <lineage>
        <taxon>Eukaryota</taxon>
        <taxon>Amoebozoa</taxon>
        <taxon>Discosea</taxon>
        <taxon>Longamoebia</taxon>
        <taxon>Centramoebida</taxon>
        <taxon>Acanthamoebidae</taxon>
        <taxon>Acanthamoeba</taxon>
    </lineage>
</organism>
<sequence length="192" mass="20945">MALFDWNREADAAVGDEAAATTKRRGKGEKKEKTKEKAKMKGEEEKVSEAKGEGGGAARMRVEPNALEGNIWSDPSTKLFFGRAGWTPGQLESELQEGTWFVAQPEGTEVVFPEPPLFSATSMPPGSVVDVADRDKQSQMWADVLRDMGGRYAPLAKFALPTLPPGGGDEEDQESLHGDEGDDEDEDEDDER</sequence>
<dbReference type="KEGG" id="acan:ACA1_088330"/>
<dbReference type="OrthoDB" id="5831at2759"/>
<dbReference type="VEuPathDB" id="AmoebaDB:ACA1_088330"/>
<feature type="compositionally biased region" description="Basic and acidic residues" evidence="1">
    <location>
        <begin position="1"/>
        <end position="11"/>
    </location>
</feature>
<proteinExistence type="predicted"/>
<dbReference type="InterPro" id="IPR003774">
    <property type="entry name" value="AlgH-like"/>
</dbReference>
<feature type="compositionally biased region" description="Basic and acidic residues" evidence="1">
    <location>
        <begin position="29"/>
        <end position="52"/>
    </location>
</feature>
<dbReference type="EMBL" id="KB007985">
    <property type="protein sequence ID" value="ELR16608.1"/>
    <property type="molecule type" value="Genomic_DNA"/>
</dbReference>
<dbReference type="AlphaFoldDB" id="L8GVK5"/>
<evidence type="ECO:0000256" key="1">
    <source>
        <dbReference type="SAM" id="MobiDB-lite"/>
    </source>
</evidence>
<dbReference type="SUPFAM" id="SSF143456">
    <property type="entry name" value="VC0467-like"/>
    <property type="match status" value="1"/>
</dbReference>